<protein>
    <submittedName>
        <fullName evidence="1">Uncharacterized protein</fullName>
    </submittedName>
</protein>
<keyword evidence="2" id="KW-1185">Reference proteome</keyword>
<accession>B5W1V5</accession>
<dbReference type="AlphaFoldDB" id="B5W1V5"/>
<proteinExistence type="predicted"/>
<sequence length="32" mass="3287">MISEQAVLTRLDNASGLIPWAGNNSASSPTNA</sequence>
<reference evidence="1 2" key="1">
    <citation type="journal article" date="2011" name="Appl. Environ. Microbiol.">
        <title>Contribution of a Sodium Ion Gradient to Energy Conservation during Fermentation in the Cyanobacterium Arthrospira (Spirulina) maxima CS-328.</title>
        <authorList>
            <person name="Carrieri D."/>
            <person name="Ananyev G."/>
            <person name="Lenz O."/>
            <person name="Bryant D.A."/>
            <person name="Dismukes G.C."/>
        </authorList>
    </citation>
    <scope>NUCLEOTIDE SEQUENCE [LARGE SCALE GENOMIC DNA]</scope>
    <source>
        <strain evidence="1 2">CS-328</strain>
    </source>
</reference>
<name>B5W1V5_LIMMA</name>
<evidence type="ECO:0000313" key="2">
    <source>
        <dbReference type="Proteomes" id="UP000004061"/>
    </source>
</evidence>
<organism evidence="1 2">
    <name type="scientific">Limnospira maxima CS-328</name>
    <dbReference type="NCBI Taxonomy" id="513049"/>
    <lineage>
        <taxon>Bacteria</taxon>
        <taxon>Bacillati</taxon>
        <taxon>Cyanobacteriota</taxon>
        <taxon>Cyanophyceae</taxon>
        <taxon>Oscillatoriophycideae</taxon>
        <taxon>Oscillatoriales</taxon>
        <taxon>Sirenicapillariaceae</taxon>
        <taxon>Limnospira</taxon>
    </lineage>
</organism>
<dbReference type="Proteomes" id="UP000004061">
    <property type="component" value="Unassembled WGS sequence"/>
</dbReference>
<comment type="caution">
    <text evidence="1">The sequence shown here is derived from an EMBL/GenBank/DDBJ whole genome shotgun (WGS) entry which is preliminary data.</text>
</comment>
<gene>
    <name evidence="1" type="ORF">AmaxDRAFT_2753</name>
</gene>
<dbReference type="EMBL" id="ABYK01000018">
    <property type="protein sequence ID" value="EDZ94553.1"/>
    <property type="molecule type" value="Genomic_DNA"/>
</dbReference>
<evidence type="ECO:0000313" key="1">
    <source>
        <dbReference type="EMBL" id="EDZ94553.1"/>
    </source>
</evidence>